<feature type="region of interest" description="Disordered" evidence="1">
    <location>
        <begin position="179"/>
        <end position="216"/>
    </location>
</feature>
<feature type="domain" description="PH" evidence="2">
    <location>
        <begin position="21"/>
        <end position="118"/>
    </location>
</feature>
<dbReference type="Gene3D" id="2.30.29.30">
    <property type="entry name" value="Pleckstrin-homology domain (PH domain)/Phosphotyrosine-binding domain (PTB)"/>
    <property type="match status" value="1"/>
</dbReference>
<dbReference type="EMBL" id="CAIX01000025">
    <property type="protein sequence ID" value="CCI41812.1"/>
    <property type="molecule type" value="Genomic_DNA"/>
</dbReference>
<reference evidence="3 4" key="1">
    <citation type="submission" date="2012-05" db="EMBL/GenBank/DDBJ databases">
        <title>Recombination and specialization in a pathogen metapopulation.</title>
        <authorList>
            <person name="Gardiner A."/>
            <person name="Kemen E."/>
            <person name="Schultz-Larsen T."/>
            <person name="MacLean D."/>
            <person name="Van Oosterhout C."/>
            <person name="Jones J.D.G."/>
        </authorList>
    </citation>
    <scope>NUCLEOTIDE SEQUENCE [LARGE SCALE GENOMIC DNA]</scope>
    <source>
        <strain evidence="3 4">Ac Nc2</strain>
    </source>
</reference>
<protein>
    <recommendedName>
        <fullName evidence="2">PH domain-containing protein</fullName>
    </recommendedName>
</protein>
<feature type="region of interest" description="Disordered" evidence="1">
    <location>
        <begin position="1"/>
        <end position="21"/>
    </location>
</feature>
<dbReference type="OrthoDB" id="294251at2759"/>
<gene>
    <name evidence="3" type="ORF">BN9_025960</name>
</gene>
<dbReference type="InterPro" id="IPR011993">
    <property type="entry name" value="PH-like_dom_sf"/>
</dbReference>
<name>A0A024G558_9STRA</name>
<evidence type="ECO:0000313" key="3">
    <source>
        <dbReference type="EMBL" id="CCI41812.1"/>
    </source>
</evidence>
<evidence type="ECO:0000259" key="2">
    <source>
        <dbReference type="PROSITE" id="PS50003"/>
    </source>
</evidence>
<keyword evidence="4" id="KW-1185">Reference proteome</keyword>
<dbReference type="PROSITE" id="PS50003">
    <property type="entry name" value="PH_DOMAIN"/>
    <property type="match status" value="1"/>
</dbReference>
<accession>A0A024G558</accession>
<feature type="compositionally biased region" description="Basic and acidic residues" evidence="1">
    <location>
        <begin position="195"/>
        <end position="209"/>
    </location>
</feature>
<dbReference type="AlphaFoldDB" id="A0A024G558"/>
<evidence type="ECO:0000313" key="4">
    <source>
        <dbReference type="Proteomes" id="UP000053237"/>
    </source>
</evidence>
<proteinExistence type="predicted"/>
<dbReference type="SMART" id="SM00233">
    <property type="entry name" value="PH"/>
    <property type="match status" value="1"/>
</dbReference>
<sequence>MTAFSSASRLQPLQPPSPPIPPALEGYLKKLKRKTSILSGGYNTRWFFVDTKRLEFGYSKTKATNASRSSIYLNDITAVVQFDDLKFQVESKTRNFFLCGESKACTSCWVQSLEEYRRNFIDYIKARAVWEAGNASLRMESDAACQATKDGITNQGIKNPGFIGTITSQDCDDQSEHRIPIESIKGGSKQFQTQDEDHPGPQSRMDQRKRPMNAWD</sequence>
<comment type="caution">
    <text evidence="3">The sequence shown here is derived from an EMBL/GenBank/DDBJ whole genome shotgun (WGS) entry which is preliminary data.</text>
</comment>
<dbReference type="InParanoid" id="A0A024G558"/>
<organism evidence="3 4">
    <name type="scientific">Albugo candida</name>
    <dbReference type="NCBI Taxonomy" id="65357"/>
    <lineage>
        <taxon>Eukaryota</taxon>
        <taxon>Sar</taxon>
        <taxon>Stramenopiles</taxon>
        <taxon>Oomycota</taxon>
        <taxon>Peronosporomycetes</taxon>
        <taxon>Albuginales</taxon>
        <taxon>Albuginaceae</taxon>
        <taxon>Albugo</taxon>
    </lineage>
</organism>
<dbReference type="Proteomes" id="UP000053237">
    <property type="component" value="Unassembled WGS sequence"/>
</dbReference>
<dbReference type="SUPFAM" id="SSF50729">
    <property type="entry name" value="PH domain-like"/>
    <property type="match status" value="1"/>
</dbReference>
<dbReference type="InterPro" id="IPR001849">
    <property type="entry name" value="PH_domain"/>
</dbReference>
<evidence type="ECO:0000256" key="1">
    <source>
        <dbReference type="SAM" id="MobiDB-lite"/>
    </source>
</evidence>
<feature type="compositionally biased region" description="Low complexity" evidence="1">
    <location>
        <begin position="1"/>
        <end position="12"/>
    </location>
</feature>